<dbReference type="PANTHER" id="PTHR12818:SF0">
    <property type="entry name" value="TRNA (ADENINE(37)-N6)-METHYLTRANSFERASE"/>
    <property type="match status" value="1"/>
</dbReference>
<protein>
    <submittedName>
        <fullName evidence="5">tRNA (Adenine(37)-N6)-methyltransferase</fullName>
    </submittedName>
</protein>
<keyword evidence="6" id="KW-1185">Reference proteome</keyword>
<dbReference type="FunFam" id="2.40.30.70:FF:000003">
    <property type="entry name" value="tRNA (Adenine(37)-N6)-methyltransferase isoform A"/>
    <property type="match status" value="1"/>
</dbReference>
<evidence type="ECO:0000313" key="6">
    <source>
        <dbReference type="Proteomes" id="UP001472866"/>
    </source>
</evidence>
<dbReference type="PANTHER" id="PTHR12818">
    <property type="entry name" value="TRNA (ADENINE(37)-N6)-METHYLTRANSFERASE"/>
    <property type="match status" value="1"/>
</dbReference>
<dbReference type="NCBIfam" id="TIGR00104">
    <property type="entry name" value="tRNA_TsaA"/>
    <property type="match status" value="1"/>
</dbReference>
<name>A0AAX4PJ74_9CHLO</name>
<evidence type="ECO:0000256" key="1">
    <source>
        <dbReference type="ARBA" id="ARBA00022691"/>
    </source>
</evidence>
<dbReference type="AlphaFoldDB" id="A0AAX4PJ74"/>
<dbReference type="SUPFAM" id="SSF118196">
    <property type="entry name" value="YaeB-like"/>
    <property type="match status" value="1"/>
</dbReference>
<dbReference type="EMBL" id="CP151514">
    <property type="protein sequence ID" value="WZN66075.1"/>
    <property type="molecule type" value="Genomic_DNA"/>
</dbReference>
<dbReference type="InterPro" id="IPR023370">
    <property type="entry name" value="TrmO-like_N"/>
</dbReference>
<dbReference type="CDD" id="cd09281">
    <property type="entry name" value="UPF0066"/>
    <property type="match status" value="1"/>
</dbReference>
<dbReference type="Gene3D" id="2.40.30.70">
    <property type="entry name" value="YaeB-like"/>
    <property type="match status" value="1"/>
</dbReference>
<evidence type="ECO:0000313" key="5">
    <source>
        <dbReference type="EMBL" id="WZN66075.1"/>
    </source>
</evidence>
<keyword evidence="1" id="KW-0949">S-adenosyl-L-methionine</keyword>
<dbReference type="Proteomes" id="UP001472866">
    <property type="component" value="Chromosome 14"/>
</dbReference>
<evidence type="ECO:0000259" key="4">
    <source>
        <dbReference type="PROSITE" id="PS51668"/>
    </source>
</evidence>
<dbReference type="InterPro" id="IPR040372">
    <property type="entry name" value="YaeB-like"/>
</dbReference>
<proteinExistence type="inferred from homology"/>
<feature type="domain" description="TsaA-like" evidence="4">
    <location>
        <begin position="90"/>
        <end position="231"/>
    </location>
</feature>
<organism evidence="5 6">
    <name type="scientific">Chloropicon roscoffensis</name>
    <dbReference type="NCBI Taxonomy" id="1461544"/>
    <lineage>
        <taxon>Eukaryota</taxon>
        <taxon>Viridiplantae</taxon>
        <taxon>Chlorophyta</taxon>
        <taxon>Chloropicophyceae</taxon>
        <taxon>Chloropicales</taxon>
        <taxon>Chloropicaceae</taxon>
        <taxon>Chloropicon</taxon>
    </lineage>
</organism>
<accession>A0AAX4PJ74</accession>
<dbReference type="InterPro" id="IPR036414">
    <property type="entry name" value="YaeB_N_sf"/>
</dbReference>
<dbReference type="InterPro" id="IPR036413">
    <property type="entry name" value="YaeB-like_sf"/>
</dbReference>
<feature type="region of interest" description="Disordered" evidence="3">
    <location>
        <begin position="63"/>
        <end position="87"/>
    </location>
</feature>
<gene>
    <name evidence="5" type="ORF">HKI87_14g76380</name>
</gene>
<dbReference type="PROSITE" id="PS51668">
    <property type="entry name" value="TSAA_2"/>
    <property type="match status" value="1"/>
</dbReference>
<sequence length="357" mass="39552">MVQWGGKVSAIAACSTCAVALLLGWRCRALGVALRRSHELRQAERQGRTEAEKRLRQLRTSFRGKDDGSVQGCAAQPGPSASEADDVFSSRPIGYMRTCFSRRSGTPRQPHLVPAAKGVLELKAKLPRDILSGLEDYSHCWIIYVFHENTNLGAEWGGKMKGKVQVPRLDGGKVGVLATRSPHRPNAIGLSSAKIESVSDKVLVVSGLDLVDGSPVLDVKPYIPFCDVINSATTPAWVGKDRAADLEPLHISKVVFTERASAKLRYCWENLAKSGHKAHKLRDLYKDYEDLVQLVDQVLGRDIRSVYQRTSEHKTGRDHVYHLHLLENVDVEYVHDKSEVEVIDAHLRISGKNSLAH</sequence>
<dbReference type="Pfam" id="PF01980">
    <property type="entry name" value="TrmO_N"/>
    <property type="match status" value="1"/>
</dbReference>
<evidence type="ECO:0000256" key="3">
    <source>
        <dbReference type="SAM" id="MobiDB-lite"/>
    </source>
</evidence>
<comment type="similarity">
    <text evidence="2">Belongs to the tRNA methyltransferase O family.</text>
</comment>
<reference evidence="5 6" key="1">
    <citation type="submission" date="2024-03" db="EMBL/GenBank/DDBJ databases">
        <title>Complete genome sequence of the green alga Chloropicon roscoffensis RCC1871.</title>
        <authorList>
            <person name="Lemieux C."/>
            <person name="Pombert J.-F."/>
            <person name="Otis C."/>
            <person name="Turmel M."/>
        </authorList>
    </citation>
    <scope>NUCLEOTIDE SEQUENCE [LARGE SCALE GENOMIC DNA]</scope>
    <source>
        <strain evidence="5 6">RCC1871</strain>
    </source>
</reference>
<dbReference type="Gene3D" id="3.30.2310.10">
    <property type="entry name" value="YaeB-like"/>
    <property type="match status" value="1"/>
</dbReference>
<evidence type="ECO:0000256" key="2">
    <source>
        <dbReference type="ARBA" id="ARBA00033753"/>
    </source>
</evidence>